<sequence length="164" mass="18801">MKTIYIVRHAKSSWEYEGIKDIDRPLKKRGINDAYLVSEALRKKIDTPSVFVSSCANRALHTAMIFSYTFDYPLAYLKINKSLYNFSDGYLIKTVKALDDSFNSAIIFSHDHGISDFVNKFGDKELDHVPTCGVVGISFKTDHWKNIKKGKTILTEFPKFYKSN</sequence>
<dbReference type="Gene3D" id="3.40.50.1240">
    <property type="entry name" value="Phosphoglycerate mutase-like"/>
    <property type="match status" value="1"/>
</dbReference>
<organism evidence="1 2">
    <name type="scientific">Namhaeicola litoreus</name>
    <dbReference type="NCBI Taxonomy" id="1052145"/>
    <lineage>
        <taxon>Bacteria</taxon>
        <taxon>Pseudomonadati</taxon>
        <taxon>Bacteroidota</taxon>
        <taxon>Flavobacteriia</taxon>
        <taxon>Flavobacteriales</taxon>
        <taxon>Flavobacteriaceae</taxon>
        <taxon>Namhaeicola</taxon>
    </lineage>
</organism>
<dbReference type="RefSeq" id="WP_377177860.1">
    <property type="nucleotide sequence ID" value="NZ_JBHTMY010000003.1"/>
</dbReference>
<comment type="caution">
    <text evidence="1">The sequence shown here is derived from an EMBL/GenBank/DDBJ whole genome shotgun (WGS) entry which is preliminary data.</text>
</comment>
<evidence type="ECO:0000313" key="2">
    <source>
        <dbReference type="Proteomes" id="UP001597201"/>
    </source>
</evidence>
<dbReference type="CDD" id="cd07040">
    <property type="entry name" value="HP"/>
    <property type="match status" value="1"/>
</dbReference>
<evidence type="ECO:0000313" key="1">
    <source>
        <dbReference type="EMBL" id="MFD1315564.1"/>
    </source>
</evidence>
<dbReference type="EMBL" id="JBHTMY010000003">
    <property type="protein sequence ID" value="MFD1315564.1"/>
    <property type="molecule type" value="Genomic_DNA"/>
</dbReference>
<protein>
    <submittedName>
        <fullName evidence="1">SixA phosphatase family protein</fullName>
    </submittedName>
</protein>
<proteinExistence type="predicted"/>
<keyword evidence="2" id="KW-1185">Reference proteome</keyword>
<dbReference type="InterPro" id="IPR013078">
    <property type="entry name" value="His_Pase_superF_clade-1"/>
</dbReference>
<gene>
    <name evidence="1" type="ORF">ACFQ39_08060</name>
</gene>
<dbReference type="InterPro" id="IPR029033">
    <property type="entry name" value="His_PPase_superfam"/>
</dbReference>
<dbReference type="PANTHER" id="PTHR47623:SF1">
    <property type="entry name" value="OS09G0287300 PROTEIN"/>
    <property type="match status" value="1"/>
</dbReference>
<reference evidence="2" key="1">
    <citation type="journal article" date="2019" name="Int. J. Syst. Evol. Microbiol.">
        <title>The Global Catalogue of Microorganisms (GCM) 10K type strain sequencing project: providing services to taxonomists for standard genome sequencing and annotation.</title>
        <authorList>
            <consortium name="The Broad Institute Genomics Platform"/>
            <consortium name="The Broad Institute Genome Sequencing Center for Infectious Disease"/>
            <person name="Wu L."/>
            <person name="Ma J."/>
        </authorList>
    </citation>
    <scope>NUCLEOTIDE SEQUENCE [LARGE SCALE GENOMIC DNA]</scope>
    <source>
        <strain evidence="2">CCUG 61485</strain>
    </source>
</reference>
<dbReference type="Proteomes" id="UP001597201">
    <property type="component" value="Unassembled WGS sequence"/>
</dbReference>
<dbReference type="Pfam" id="PF00300">
    <property type="entry name" value="His_Phos_1"/>
    <property type="match status" value="1"/>
</dbReference>
<dbReference type="PANTHER" id="PTHR47623">
    <property type="entry name" value="OS09G0287300 PROTEIN"/>
    <property type="match status" value="1"/>
</dbReference>
<accession>A0ABW3Y1Q2</accession>
<name>A0ABW3Y1Q2_9FLAO</name>
<dbReference type="SUPFAM" id="SSF53254">
    <property type="entry name" value="Phosphoglycerate mutase-like"/>
    <property type="match status" value="1"/>
</dbReference>